<evidence type="ECO:0000256" key="1">
    <source>
        <dbReference type="SAM" id="Coils"/>
    </source>
</evidence>
<dbReference type="Proteomes" id="UP001368270">
    <property type="component" value="Unassembled WGS sequence"/>
</dbReference>
<accession>A0ABU8QKR6</accession>
<dbReference type="EMBL" id="JBBGAZ010000015">
    <property type="protein sequence ID" value="MEJ5220005.1"/>
    <property type="molecule type" value="Genomic_DNA"/>
</dbReference>
<reference evidence="2 3" key="1">
    <citation type="submission" date="2024-03" db="EMBL/GenBank/DDBJ databases">
        <title>Cognatishimia coralii sp. nov., a marine bacterium isolated from coral surrounding seawater.</title>
        <authorList>
            <person name="Liu X."/>
            <person name="Liu S."/>
            <person name="Sun H."/>
            <person name="Zhang Y."/>
        </authorList>
    </citation>
    <scope>NUCLEOTIDE SEQUENCE [LARGE SCALE GENOMIC DNA]</scope>
    <source>
        <strain evidence="2 3">D5M38</strain>
    </source>
</reference>
<evidence type="ECO:0000313" key="2">
    <source>
        <dbReference type="EMBL" id="MEJ5220005.1"/>
    </source>
</evidence>
<sequence length="250" mass="27541">MGSVTGFASEWTQLANNAQLGQIVAVEGQSLGLQADQLTTQVTQLQTEIASYQAILQNLQSLPDSYLEEALGPLLKLRDIGQQAGALSHDASKMSWFLESGLIKDAGFDQEPVNRAAFSQRFRDWSEQWTNTSTAAIQSAGLSMRDLEDDAQLIDKISSRVGNEAGHLQALQVGNELASALAGQMTDLRGLIAQQNEVTTLAWGRKFAADEAIEAERLRFETELEYDRRRLENTGYQPLSIREILQGTRP</sequence>
<gene>
    <name evidence="2" type="ORF">WG622_17250</name>
</gene>
<evidence type="ECO:0000313" key="3">
    <source>
        <dbReference type="Proteomes" id="UP001368270"/>
    </source>
</evidence>
<organism evidence="2 3">
    <name type="scientific">Cognatishimia coralii</name>
    <dbReference type="NCBI Taxonomy" id="3083254"/>
    <lineage>
        <taxon>Bacteria</taxon>
        <taxon>Pseudomonadati</taxon>
        <taxon>Pseudomonadota</taxon>
        <taxon>Alphaproteobacteria</taxon>
        <taxon>Rhodobacterales</taxon>
        <taxon>Paracoccaceae</taxon>
        <taxon>Cognatishimia</taxon>
    </lineage>
</organism>
<proteinExistence type="predicted"/>
<keyword evidence="1" id="KW-0175">Coiled coil</keyword>
<keyword evidence="3" id="KW-1185">Reference proteome</keyword>
<evidence type="ECO:0008006" key="4">
    <source>
        <dbReference type="Google" id="ProtNLM"/>
    </source>
</evidence>
<name>A0ABU8QKR6_9RHOB</name>
<feature type="coiled-coil region" evidence="1">
    <location>
        <begin position="35"/>
        <end position="62"/>
    </location>
</feature>
<protein>
    <recommendedName>
        <fullName evidence="4">P-type conjugative transfer protein TrbJ</fullName>
    </recommendedName>
</protein>
<dbReference type="RefSeq" id="WP_339404653.1">
    <property type="nucleotide sequence ID" value="NZ_JBBGAZ010000015.1"/>
</dbReference>
<comment type="caution">
    <text evidence="2">The sequence shown here is derived from an EMBL/GenBank/DDBJ whole genome shotgun (WGS) entry which is preliminary data.</text>
</comment>